<dbReference type="EMBL" id="JAHLEM010000638">
    <property type="protein sequence ID" value="MBU3869751.1"/>
    <property type="molecule type" value="Genomic_DNA"/>
</dbReference>
<organism evidence="3 4">
    <name type="scientific">Streptomyces niphimycinicus</name>
    <dbReference type="NCBI Taxonomy" id="2842201"/>
    <lineage>
        <taxon>Bacteria</taxon>
        <taxon>Bacillati</taxon>
        <taxon>Actinomycetota</taxon>
        <taxon>Actinomycetes</taxon>
        <taxon>Kitasatosporales</taxon>
        <taxon>Streptomycetaceae</taxon>
        <taxon>Streptomyces</taxon>
    </lineage>
</organism>
<evidence type="ECO:0000256" key="1">
    <source>
        <dbReference type="SAM" id="MobiDB-lite"/>
    </source>
</evidence>
<feature type="region of interest" description="Disordered" evidence="1">
    <location>
        <begin position="16"/>
        <end position="78"/>
    </location>
</feature>
<comment type="caution">
    <text evidence="3">The sequence shown here is derived from an EMBL/GenBank/DDBJ whole genome shotgun (WGS) entry which is preliminary data.</text>
</comment>
<dbReference type="Proteomes" id="UP000720508">
    <property type="component" value="Unassembled WGS sequence"/>
</dbReference>
<gene>
    <name evidence="3" type="ORF">KN815_38565</name>
</gene>
<accession>A0ABS6CS28</accession>
<feature type="non-terminal residue" evidence="3">
    <location>
        <position position="78"/>
    </location>
</feature>
<evidence type="ECO:0000313" key="3">
    <source>
        <dbReference type="EMBL" id="MBU3869751.1"/>
    </source>
</evidence>
<proteinExistence type="predicted"/>
<keyword evidence="2" id="KW-0732">Signal</keyword>
<name>A0ABS6CS28_9ACTN</name>
<protein>
    <submittedName>
        <fullName evidence="3">Uncharacterized protein</fullName>
    </submittedName>
</protein>
<keyword evidence="4" id="KW-1185">Reference proteome</keyword>
<feature type="signal peptide" evidence="2">
    <location>
        <begin position="1"/>
        <end position="22"/>
    </location>
</feature>
<evidence type="ECO:0000256" key="2">
    <source>
        <dbReference type="SAM" id="SignalP"/>
    </source>
</evidence>
<reference evidence="3 4" key="1">
    <citation type="submission" date="2021-06" db="EMBL/GenBank/DDBJ databases">
        <authorList>
            <person name="Pan X."/>
        </authorList>
    </citation>
    <scope>NUCLEOTIDE SEQUENCE [LARGE SCALE GENOMIC DNA]</scope>
    <source>
        <strain evidence="3 4">4503</strain>
    </source>
</reference>
<feature type="chain" id="PRO_5045089451" evidence="2">
    <location>
        <begin position="23"/>
        <end position="78"/>
    </location>
</feature>
<evidence type="ECO:0000313" key="4">
    <source>
        <dbReference type="Proteomes" id="UP000720508"/>
    </source>
</evidence>
<feature type="compositionally biased region" description="Basic and acidic residues" evidence="1">
    <location>
        <begin position="37"/>
        <end position="78"/>
    </location>
</feature>
<sequence>MASAGAIAAAALVTGAPGTAWAAGSTPEPHSSQSNKCHQDRAHGDSKGQHENGHRDSNGRHEDKGHQNSDGRHDHVRH</sequence>